<organism evidence="1 2">
    <name type="scientific">Panagrolaimus davidi</name>
    <dbReference type="NCBI Taxonomy" id="227884"/>
    <lineage>
        <taxon>Eukaryota</taxon>
        <taxon>Metazoa</taxon>
        <taxon>Ecdysozoa</taxon>
        <taxon>Nematoda</taxon>
        <taxon>Chromadorea</taxon>
        <taxon>Rhabditida</taxon>
        <taxon>Tylenchina</taxon>
        <taxon>Panagrolaimomorpha</taxon>
        <taxon>Panagrolaimoidea</taxon>
        <taxon>Panagrolaimidae</taxon>
        <taxon>Panagrolaimus</taxon>
    </lineage>
</organism>
<sequence length="117" mass="13796">MEMVEKLRNRIWISVVKAADWETIAKEVSKLSNEEAYERFTKFLLTTLLADVMQRFIDYSIPPDCKLELLPKSTEPLKDVFPLKNNEHARHLFNEFLDTNMEHVVRSIEKEAVQESQ</sequence>
<name>A0A914Q1M6_9BILA</name>
<evidence type="ECO:0000313" key="2">
    <source>
        <dbReference type="WBParaSite" id="PDA_v2.g25091.t1"/>
    </source>
</evidence>
<reference evidence="2" key="1">
    <citation type="submission" date="2022-11" db="UniProtKB">
        <authorList>
            <consortium name="WormBaseParasite"/>
        </authorList>
    </citation>
    <scope>IDENTIFICATION</scope>
</reference>
<dbReference type="Proteomes" id="UP000887578">
    <property type="component" value="Unplaced"/>
</dbReference>
<keyword evidence="1" id="KW-1185">Reference proteome</keyword>
<dbReference type="AlphaFoldDB" id="A0A914Q1M6"/>
<evidence type="ECO:0000313" key="1">
    <source>
        <dbReference type="Proteomes" id="UP000887578"/>
    </source>
</evidence>
<protein>
    <submittedName>
        <fullName evidence="2">Uncharacterized protein</fullName>
    </submittedName>
</protein>
<accession>A0A914Q1M6</accession>
<proteinExistence type="predicted"/>
<dbReference type="WBParaSite" id="PDA_v2.g25091.t1">
    <property type="protein sequence ID" value="PDA_v2.g25091.t1"/>
    <property type="gene ID" value="PDA_v2.g25091"/>
</dbReference>